<dbReference type="AlphaFoldDB" id="M1QMU2"/>
<dbReference type="EMBL" id="CP004144">
    <property type="protein sequence ID" value="AGF98349.1"/>
    <property type="molecule type" value="Genomic_DNA"/>
</dbReference>
<dbReference type="HOGENOM" id="CLU_3338478_0_0_2"/>
<protein>
    <submittedName>
        <fullName evidence="1">Uncharacterized protein</fullName>
    </submittedName>
</protein>
<accession>M1QMU2</accession>
<dbReference type="BioCyc" id="MMAZ1236903:G139K-2936-MONOMER"/>
<evidence type="ECO:0000313" key="1">
    <source>
        <dbReference type="EMBL" id="AGF98349.1"/>
    </source>
</evidence>
<organism evidence="1 2">
    <name type="scientific">Methanosarcina mazei Tuc01</name>
    <dbReference type="NCBI Taxonomy" id="1236903"/>
    <lineage>
        <taxon>Archaea</taxon>
        <taxon>Methanobacteriati</taxon>
        <taxon>Methanobacteriota</taxon>
        <taxon>Stenosarchaea group</taxon>
        <taxon>Methanomicrobia</taxon>
        <taxon>Methanosarcinales</taxon>
        <taxon>Methanosarcinaceae</taxon>
        <taxon>Methanosarcina</taxon>
    </lineage>
</organism>
<evidence type="ECO:0000313" key="2">
    <source>
        <dbReference type="Proteomes" id="UP000011718"/>
    </source>
</evidence>
<sequence length="37" mass="4005">MIVQLLQQVLENAELVGGVELQNGLVCISGRYVCVSE</sequence>
<dbReference type="KEGG" id="mmaz:MmTuc01_3087"/>
<gene>
    <name evidence="1" type="ORF">MmTuc01_3087</name>
</gene>
<name>M1QMU2_METMZ</name>
<dbReference type="Proteomes" id="UP000011718">
    <property type="component" value="Chromosome"/>
</dbReference>
<proteinExistence type="predicted"/>
<reference evidence="1 2" key="1">
    <citation type="journal article" date="2013" name="Genome Announc.">
        <title>Complete Genome of a Methanosarcina mazei Strain Isolated from Sediment Samples from an Amazonian Flooded Area.</title>
        <authorList>
            <person name="Assis das Gracas D."/>
            <person name="Thiago Juca Ramos R."/>
            <person name="Vieira Araujo A.C."/>
            <person name="Zahlouth R."/>
            <person name="Ribeiro Carneiro A."/>
            <person name="Souza Lopes T."/>
            <person name="Azevedo Barauna R."/>
            <person name="Azevedo V."/>
            <person name="Cruz Schneider M.P."/>
            <person name="Pellizari V.H."/>
            <person name="Silva A."/>
        </authorList>
    </citation>
    <scope>NUCLEOTIDE SEQUENCE [LARGE SCALE GENOMIC DNA]</scope>
    <source>
        <strain evidence="1 2">Tuc01</strain>
    </source>
</reference>